<keyword evidence="1" id="KW-1133">Transmembrane helix</keyword>
<dbReference type="EMBL" id="JBHTAJ010000007">
    <property type="protein sequence ID" value="MFC7178900.1"/>
    <property type="molecule type" value="Genomic_DNA"/>
</dbReference>
<sequence>MHRFQRGPWWMYAVTVGGLNIVRQIVLPPSRVGTPATVGLFFAVLVIGFTVVTVLWALLADRDRE</sequence>
<organism evidence="2 3">
    <name type="scientific">Kitasatospora paranensis</name>
    <dbReference type="NCBI Taxonomy" id="258053"/>
    <lineage>
        <taxon>Bacteria</taxon>
        <taxon>Bacillati</taxon>
        <taxon>Actinomycetota</taxon>
        <taxon>Actinomycetes</taxon>
        <taxon>Kitasatosporales</taxon>
        <taxon>Streptomycetaceae</taxon>
        <taxon>Kitasatospora</taxon>
    </lineage>
</organism>
<name>A0ABW2FTE4_9ACTN</name>
<accession>A0ABW2FTE4</accession>
<dbReference type="Proteomes" id="UP001596435">
    <property type="component" value="Unassembled WGS sequence"/>
</dbReference>
<evidence type="ECO:0000313" key="3">
    <source>
        <dbReference type="Proteomes" id="UP001596435"/>
    </source>
</evidence>
<protein>
    <submittedName>
        <fullName evidence="2">Uncharacterized protein</fullName>
    </submittedName>
</protein>
<dbReference type="RefSeq" id="WP_345704946.1">
    <property type="nucleotide sequence ID" value="NZ_BAABKV010000001.1"/>
</dbReference>
<proteinExistence type="predicted"/>
<feature type="transmembrane region" description="Helical" evidence="1">
    <location>
        <begin position="38"/>
        <end position="59"/>
    </location>
</feature>
<keyword evidence="1" id="KW-0812">Transmembrane</keyword>
<gene>
    <name evidence="2" type="ORF">ACFQMG_04900</name>
</gene>
<evidence type="ECO:0000256" key="1">
    <source>
        <dbReference type="SAM" id="Phobius"/>
    </source>
</evidence>
<keyword evidence="3" id="KW-1185">Reference proteome</keyword>
<feature type="transmembrane region" description="Helical" evidence="1">
    <location>
        <begin position="9"/>
        <end position="26"/>
    </location>
</feature>
<keyword evidence="1" id="KW-0472">Membrane</keyword>
<reference evidence="3" key="1">
    <citation type="journal article" date="2019" name="Int. J. Syst. Evol. Microbiol.">
        <title>The Global Catalogue of Microorganisms (GCM) 10K type strain sequencing project: providing services to taxonomists for standard genome sequencing and annotation.</title>
        <authorList>
            <consortium name="The Broad Institute Genomics Platform"/>
            <consortium name="The Broad Institute Genome Sequencing Center for Infectious Disease"/>
            <person name="Wu L."/>
            <person name="Ma J."/>
        </authorList>
    </citation>
    <scope>NUCLEOTIDE SEQUENCE [LARGE SCALE GENOMIC DNA]</scope>
    <source>
        <strain evidence="3">CGMCC 1.12859</strain>
    </source>
</reference>
<comment type="caution">
    <text evidence="2">The sequence shown here is derived from an EMBL/GenBank/DDBJ whole genome shotgun (WGS) entry which is preliminary data.</text>
</comment>
<evidence type="ECO:0000313" key="2">
    <source>
        <dbReference type="EMBL" id="MFC7178900.1"/>
    </source>
</evidence>